<dbReference type="AlphaFoldDB" id="A0A9P8NVM5"/>
<protein>
    <submittedName>
        <fullName evidence="1">Uncharacterized protein</fullName>
    </submittedName>
</protein>
<dbReference type="RefSeq" id="XP_046058243.1">
    <property type="nucleotide sequence ID" value="XM_046208488.1"/>
</dbReference>
<dbReference type="Proteomes" id="UP000769157">
    <property type="component" value="Unassembled WGS sequence"/>
</dbReference>
<evidence type="ECO:0000313" key="2">
    <source>
        <dbReference type="Proteomes" id="UP000769157"/>
    </source>
</evidence>
<reference evidence="1" key="1">
    <citation type="journal article" date="2021" name="Open Biol.">
        <title>Shared evolutionary footprints suggest mitochondrial oxidative damage underlies multiple complex I losses in fungi.</title>
        <authorList>
            <person name="Schikora-Tamarit M.A."/>
            <person name="Marcet-Houben M."/>
            <person name="Nosek J."/>
            <person name="Gabaldon T."/>
        </authorList>
    </citation>
    <scope>NUCLEOTIDE SEQUENCE</scope>
    <source>
        <strain evidence="1">CBS6075</strain>
    </source>
</reference>
<accession>A0A9P8NVM5</accession>
<dbReference type="GeneID" id="70239090"/>
<proteinExistence type="predicted"/>
<reference evidence="1" key="2">
    <citation type="submission" date="2021-01" db="EMBL/GenBank/DDBJ databases">
        <authorList>
            <person name="Schikora-Tamarit M.A."/>
        </authorList>
    </citation>
    <scope>NUCLEOTIDE SEQUENCE</scope>
    <source>
        <strain evidence="1">CBS6075</strain>
    </source>
</reference>
<evidence type="ECO:0000313" key="1">
    <source>
        <dbReference type="EMBL" id="KAH3660540.1"/>
    </source>
</evidence>
<gene>
    <name evidence="1" type="ORF">OGAPHI_007126</name>
</gene>
<name>A0A9P8NVM5_9ASCO</name>
<keyword evidence="2" id="KW-1185">Reference proteome</keyword>
<organism evidence="1 2">
    <name type="scientific">Ogataea philodendri</name>
    <dbReference type="NCBI Taxonomy" id="1378263"/>
    <lineage>
        <taxon>Eukaryota</taxon>
        <taxon>Fungi</taxon>
        <taxon>Dikarya</taxon>
        <taxon>Ascomycota</taxon>
        <taxon>Saccharomycotina</taxon>
        <taxon>Pichiomycetes</taxon>
        <taxon>Pichiales</taxon>
        <taxon>Pichiaceae</taxon>
        <taxon>Ogataea</taxon>
    </lineage>
</organism>
<comment type="caution">
    <text evidence="1">The sequence shown here is derived from an EMBL/GenBank/DDBJ whole genome shotgun (WGS) entry which is preliminary data.</text>
</comment>
<sequence length="145" mass="16848">MQRHDFAKQERDPAQMVECWTLCKHVGQTEDVSVAESIVGVHHEIVDQTREIGSHHNDFSQLILSQFVVDTSESDNVQVQRIQKHWAAEIGLDRSDGDVQQFLVDLRYQLVHFRVVIVLFSGVDRKQASDGYWKRFPGICRIQRF</sequence>
<dbReference type="EMBL" id="JAEUBE010000504">
    <property type="protein sequence ID" value="KAH3660540.1"/>
    <property type="molecule type" value="Genomic_DNA"/>
</dbReference>